<keyword evidence="7" id="KW-0411">Iron-sulfur</keyword>
<keyword evidence="11" id="KW-1185">Reference proteome</keyword>
<dbReference type="PROSITE" id="PS51332">
    <property type="entry name" value="B12_BINDING"/>
    <property type="match status" value="1"/>
</dbReference>
<dbReference type="SMART" id="SM00729">
    <property type="entry name" value="Elp3"/>
    <property type="match status" value="1"/>
</dbReference>
<sequence>MPDSAGILPLPLFSSSLKRDTSRPVMLIGFQHQGNLGLGYLASTLREHGYSVLTCDFEAETSEIIESARQSKPMIVGFSLIFQFYIRKFDALMQALRAAGVDCHFTIGGHFPSLSHEETLRMLPELDSVVRFEGEMTLLELADVIGTGRDWHDLQGIAYRGTTGVVTNPMRSLVDDLDSLPYPERNFEPEKALGRKALPLLASRGCARTCSFCSIQTFYRTAPGKIVRTRKPAKVIEEMQAMHEERGISIFLFQDDDFPLFGPVWRRWAYDFVDCMHRSGLAQRVIWKINCRADAVEPEIFTAMRDAGLYLVYMGLESGNEEGLKTLHKQVSVEQNIRAVEMLKQVGLLFEFGFMMFDPGSTLESIKQNLRFLRTILNDGCAAAVFCRMLPYDGTPIKDELERAGRLLGDVCAPSYDFLDPRVSKMYNSLSQIVDVWGWIHGYRALSPQLNWAWNEVAIMERLYPGIDGLEEYRRRLAAVTKKSNDVLFSVMDNLLEVAEFDAAERWDNARLDALRREFLEELLRERDAFVEHNQSTMLRVLRAQPVQEAASA</sequence>
<dbReference type="CDD" id="cd02068">
    <property type="entry name" value="radical_SAM_B12_BD"/>
    <property type="match status" value="1"/>
</dbReference>
<evidence type="ECO:0000256" key="3">
    <source>
        <dbReference type="ARBA" id="ARBA00022679"/>
    </source>
</evidence>
<evidence type="ECO:0000259" key="8">
    <source>
        <dbReference type="PROSITE" id="PS51332"/>
    </source>
</evidence>
<dbReference type="GO" id="GO:0046872">
    <property type="term" value="F:metal ion binding"/>
    <property type="evidence" value="ECO:0007669"/>
    <property type="project" value="UniProtKB-KW"/>
</dbReference>
<gene>
    <name evidence="10" type="ordered locus">Acid345_2336</name>
</gene>
<dbReference type="Proteomes" id="UP000002432">
    <property type="component" value="Chromosome"/>
</dbReference>
<evidence type="ECO:0000256" key="6">
    <source>
        <dbReference type="ARBA" id="ARBA00023004"/>
    </source>
</evidence>
<dbReference type="InterPro" id="IPR006638">
    <property type="entry name" value="Elp3/MiaA/NifB-like_rSAM"/>
</dbReference>
<dbReference type="InterPro" id="IPR058240">
    <property type="entry name" value="rSAM_sf"/>
</dbReference>
<dbReference type="GO" id="GO:0031419">
    <property type="term" value="F:cobalamin binding"/>
    <property type="evidence" value="ECO:0007669"/>
    <property type="project" value="InterPro"/>
</dbReference>
<protein>
    <submittedName>
        <fullName evidence="10">Fe-S protein, radical SAM family</fullName>
    </submittedName>
</protein>
<evidence type="ECO:0000256" key="2">
    <source>
        <dbReference type="ARBA" id="ARBA00022603"/>
    </source>
</evidence>
<evidence type="ECO:0000313" key="10">
    <source>
        <dbReference type="EMBL" id="ABF41337.1"/>
    </source>
</evidence>
<dbReference type="PROSITE" id="PS51918">
    <property type="entry name" value="RADICAL_SAM"/>
    <property type="match status" value="1"/>
</dbReference>
<dbReference type="SFLD" id="SFLDG01123">
    <property type="entry name" value="methyltransferase_(Class_B)"/>
    <property type="match status" value="1"/>
</dbReference>
<dbReference type="PANTHER" id="PTHR43409">
    <property type="entry name" value="ANAEROBIC MAGNESIUM-PROTOPORPHYRIN IX MONOMETHYL ESTER CYCLASE-RELATED"/>
    <property type="match status" value="1"/>
</dbReference>
<dbReference type="Gene3D" id="3.40.50.280">
    <property type="entry name" value="Cobalamin-binding domain"/>
    <property type="match status" value="1"/>
</dbReference>
<dbReference type="SUPFAM" id="SSF52242">
    <property type="entry name" value="Cobalamin (vitamin B12)-binding domain"/>
    <property type="match status" value="1"/>
</dbReference>
<feature type="domain" description="B12-binding" evidence="8">
    <location>
        <begin position="21"/>
        <end position="152"/>
    </location>
</feature>
<dbReference type="SFLD" id="SFLDG01082">
    <property type="entry name" value="B12-binding_domain_containing"/>
    <property type="match status" value="1"/>
</dbReference>
<feature type="domain" description="Radical SAM core" evidence="9">
    <location>
        <begin position="192"/>
        <end position="422"/>
    </location>
</feature>
<dbReference type="AlphaFoldDB" id="Q1IP63"/>
<proteinExistence type="predicted"/>
<keyword evidence="3" id="KW-0808">Transferase</keyword>
<dbReference type="CDD" id="cd01335">
    <property type="entry name" value="Radical_SAM"/>
    <property type="match status" value="1"/>
</dbReference>
<reference evidence="10 11" key="1">
    <citation type="journal article" date="2009" name="Appl. Environ. Microbiol.">
        <title>Three genomes from the phylum Acidobacteria provide insight into the lifestyles of these microorganisms in soils.</title>
        <authorList>
            <person name="Ward N.L."/>
            <person name="Challacombe J.F."/>
            <person name="Janssen P.H."/>
            <person name="Henrissat B."/>
            <person name="Coutinho P.M."/>
            <person name="Wu M."/>
            <person name="Xie G."/>
            <person name="Haft D.H."/>
            <person name="Sait M."/>
            <person name="Badger J."/>
            <person name="Barabote R.D."/>
            <person name="Bradley B."/>
            <person name="Brettin T.S."/>
            <person name="Brinkac L.M."/>
            <person name="Bruce D."/>
            <person name="Creasy T."/>
            <person name="Daugherty S.C."/>
            <person name="Davidsen T.M."/>
            <person name="DeBoy R.T."/>
            <person name="Detter J.C."/>
            <person name="Dodson R.J."/>
            <person name="Durkin A.S."/>
            <person name="Ganapathy A."/>
            <person name="Gwinn-Giglio M."/>
            <person name="Han C.S."/>
            <person name="Khouri H."/>
            <person name="Kiss H."/>
            <person name="Kothari S.P."/>
            <person name="Madupu R."/>
            <person name="Nelson K.E."/>
            <person name="Nelson W.C."/>
            <person name="Paulsen I."/>
            <person name="Penn K."/>
            <person name="Ren Q."/>
            <person name="Rosovitz M.J."/>
            <person name="Selengut J.D."/>
            <person name="Shrivastava S."/>
            <person name="Sullivan S.A."/>
            <person name="Tapia R."/>
            <person name="Thompson L.S."/>
            <person name="Watkins K.L."/>
            <person name="Yang Q."/>
            <person name="Yu C."/>
            <person name="Zafar N."/>
            <person name="Zhou L."/>
            <person name="Kuske C.R."/>
        </authorList>
    </citation>
    <scope>NUCLEOTIDE SEQUENCE [LARGE SCALE GENOMIC DNA]</scope>
    <source>
        <strain evidence="10 11">Ellin345</strain>
    </source>
</reference>
<dbReference type="HOGENOM" id="CLU_476237_0_0_0"/>
<dbReference type="SUPFAM" id="SSF102114">
    <property type="entry name" value="Radical SAM enzymes"/>
    <property type="match status" value="1"/>
</dbReference>
<dbReference type="Pfam" id="PF02310">
    <property type="entry name" value="B12-binding"/>
    <property type="match status" value="1"/>
</dbReference>
<keyword evidence="6" id="KW-0408">Iron</keyword>
<dbReference type="InterPro" id="IPR013785">
    <property type="entry name" value="Aldolase_TIM"/>
</dbReference>
<dbReference type="InterPro" id="IPR051198">
    <property type="entry name" value="BchE-like"/>
</dbReference>
<dbReference type="EnsemblBacteria" id="ABF41337">
    <property type="protein sequence ID" value="ABF41337"/>
    <property type="gene ID" value="Acid345_2336"/>
</dbReference>
<dbReference type="SFLD" id="SFLDS00029">
    <property type="entry name" value="Radical_SAM"/>
    <property type="match status" value="1"/>
</dbReference>
<dbReference type="KEGG" id="aba:Acid345_2336"/>
<name>Q1IP63_KORVE</name>
<dbReference type="OrthoDB" id="9801659at2"/>
<dbReference type="Pfam" id="PF04055">
    <property type="entry name" value="Radical_SAM"/>
    <property type="match status" value="1"/>
</dbReference>
<evidence type="ECO:0000256" key="5">
    <source>
        <dbReference type="ARBA" id="ARBA00022723"/>
    </source>
</evidence>
<dbReference type="InterPro" id="IPR036724">
    <property type="entry name" value="Cobalamin-bd_sf"/>
</dbReference>
<comment type="cofactor">
    <cofactor evidence="1">
        <name>[4Fe-4S] cluster</name>
        <dbReference type="ChEBI" id="CHEBI:49883"/>
    </cofactor>
</comment>
<evidence type="ECO:0000256" key="4">
    <source>
        <dbReference type="ARBA" id="ARBA00022691"/>
    </source>
</evidence>
<dbReference type="PANTHER" id="PTHR43409:SF7">
    <property type="entry name" value="BLL1977 PROTEIN"/>
    <property type="match status" value="1"/>
</dbReference>
<dbReference type="EMBL" id="CP000360">
    <property type="protein sequence ID" value="ABF41337.1"/>
    <property type="molecule type" value="Genomic_DNA"/>
</dbReference>
<keyword evidence="5" id="KW-0479">Metal-binding</keyword>
<organism evidence="10 11">
    <name type="scientific">Koribacter versatilis (strain Ellin345)</name>
    <dbReference type="NCBI Taxonomy" id="204669"/>
    <lineage>
        <taxon>Bacteria</taxon>
        <taxon>Pseudomonadati</taxon>
        <taxon>Acidobacteriota</taxon>
        <taxon>Terriglobia</taxon>
        <taxon>Terriglobales</taxon>
        <taxon>Candidatus Korobacteraceae</taxon>
        <taxon>Candidatus Korobacter</taxon>
    </lineage>
</organism>
<dbReference type="GO" id="GO:0003824">
    <property type="term" value="F:catalytic activity"/>
    <property type="evidence" value="ECO:0007669"/>
    <property type="project" value="InterPro"/>
</dbReference>
<dbReference type="InterPro" id="IPR034466">
    <property type="entry name" value="Methyltransferase_Class_B"/>
</dbReference>
<evidence type="ECO:0000313" key="11">
    <source>
        <dbReference type="Proteomes" id="UP000002432"/>
    </source>
</evidence>
<dbReference type="InterPro" id="IPR007197">
    <property type="entry name" value="rSAM"/>
</dbReference>
<dbReference type="eggNOG" id="COG1032">
    <property type="taxonomic scope" value="Bacteria"/>
</dbReference>
<dbReference type="GO" id="GO:0005829">
    <property type="term" value="C:cytosol"/>
    <property type="evidence" value="ECO:0007669"/>
    <property type="project" value="TreeGrafter"/>
</dbReference>
<keyword evidence="2" id="KW-0489">Methyltransferase</keyword>
<evidence type="ECO:0000256" key="1">
    <source>
        <dbReference type="ARBA" id="ARBA00001966"/>
    </source>
</evidence>
<dbReference type="InterPro" id="IPR006158">
    <property type="entry name" value="Cobalamin-bd"/>
</dbReference>
<dbReference type="RefSeq" id="WP_011523138.1">
    <property type="nucleotide sequence ID" value="NC_008009.1"/>
</dbReference>
<keyword evidence="4" id="KW-0949">S-adenosyl-L-methionine</keyword>
<dbReference type="STRING" id="204669.Acid345_2336"/>
<accession>Q1IP63</accession>
<evidence type="ECO:0000259" key="9">
    <source>
        <dbReference type="PROSITE" id="PS51918"/>
    </source>
</evidence>
<dbReference type="GO" id="GO:0051539">
    <property type="term" value="F:4 iron, 4 sulfur cluster binding"/>
    <property type="evidence" value="ECO:0007669"/>
    <property type="project" value="UniProtKB-KW"/>
</dbReference>
<evidence type="ECO:0000256" key="7">
    <source>
        <dbReference type="ARBA" id="ARBA00023014"/>
    </source>
</evidence>
<dbReference type="Gene3D" id="3.20.20.70">
    <property type="entry name" value="Aldolase class I"/>
    <property type="match status" value="1"/>
</dbReference>